<comment type="caution">
    <text evidence="2">The sequence shown here is derived from an EMBL/GenBank/DDBJ whole genome shotgun (WGS) entry which is preliminary data.</text>
</comment>
<protein>
    <submittedName>
        <fullName evidence="2">Uncharacterized protein</fullName>
    </submittedName>
</protein>
<feature type="region of interest" description="Disordered" evidence="1">
    <location>
        <begin position="16"/>
        <end position="44"/>
    </location>
</feature>
<feature type="compositionally biased region" description="Basic residues" evidence="1">
    <location>
        <begin position="107"/>
        <end position="116"/>
    </location>
</feature>
<dbReference type="EMBL" id="CAMPGE010002708">
    <property type="protein sequence ID" value="CAI2361519.1"/>
    <property type="molecule type" value="Genomic_DNA"/>
</dbReference>
<feature type="region of interest" description="Disordered" evidence="1">
    <location>
        <begin position="152"/>
        <end position="173"/>
    </location>
</feature>
<accession>A0AAD1U9K3</accession>
<organism evidence="2 3">
    <name type="scientific">Euplotes crassus</name>
    <dbReference type="NCBI Taxonomy" id="5936"/>
    <lineage>
        <taxon>Eukaryota</taxon>
        <taxon>Sar</taxon>
        <taxon>Alveolata</taxon>
        <taxon>Ciliophora</taxon>
        <taxon>Intramacronucleata</taxon>
        <taxon>Spirotrichea</taxon>
        <taxon>Hypotrichia</taxon>
        <taxon>Euplotida</taxon>
        <taxon>Euplotidae</taxon>
        <taxon>Moneuplotes</taxon>
    </lineage>
</organism>
<gene>
    <name evidence="2" type="ORF">ECRASSUSDP1_LOCUS2830</name>
</gene>
<feature type="region of interest" description="Disordered" evidence="1">
    <location>
        <begin position="85"/>
        <end position="123"/>
    </location>
</feature>
<dbReference type="AlphaFoldDB" id="A0AAD1U9K3"/>
<name>A0AAD1U9K3_EUPCR</name>
<feature type="region of interest" description="Disordered" evidence="1">
    <location>
        <begin position="519"/>
        <end position="540"/>
    </location>
</feature>
<reference evidence="2" key="1">
    <citation type="submission" date="2023-07" db="EMBL/GenBank/DDBJ databases">
        <authorList>
            <consortium name="AG Swart"/>
            <person name="Singh M."/>
            <person name="Singh A."/>
            <person name="Seah K."/>
            <person name="Emmerich C."/>
        </authorList>
    </citation>
    <scope>NUCLEOTIDE SEQUENCE</scope>
    <source>
        <strain evidence="2">DP1</strain>
    </source>
</reference>
<evidence type="ECO:0000313" key="2">
    <source>
        <dbReference type="EMBL" id="CAI2361519.1"/>
    </source>
</evidence>
<keyword evidence="3" id="KW-1185">Reference proteome</keyword>
<feature type="compositionally biased region" description="Polar residues" evidence="1">
    <location>
        <begin position="16"/>
        <end position="34"/>
    </location>
</feature>
<dbReference type="Proteomes" id="UP001295684">
    <property type="component" value="Unassembled WGS sequence"/>
</dbReference>
<sequence>MLKKIIEVDSSSKARNQANLNDISKNYRSTTQPKTLDLSLKLPKPSFPGPKMNYHPCEFQTYTSLSKMGSKPIDFGLISSMLDDHQKKKGRKHKRSISGLHSEISKKGSKNKKKLAKKDSIEEPQLTEKQKKFKFYYKPYKCEEEEQDTHMRFGDPISNKSIPKRQPKPEQDSLADEFNWDPISTLILRTRYKKFSKILTRINQNYLENSRKLIKMYPKEKNRIIVNKERIVDGDKNLSQVYMNTKETIETCIKKMIFGRILKSQNKIENSYKKNSPQGLEITERAISMVKKHNENNTSFNEIKISRFPTQRRERKKPKMLIHKRLKTRTRSKFKSSKNKLKKILEKSDFKTDDSLNSVSSNSADSEQIMTAFENYWRSQRHKFVPRTTIRALRARERSIPLAEKHFETPIDSRKSRSTDFSFKTKNPHIKKANLKSRVSQTRRSPENPYKKLKTPYIAQSVLEMPSINLNHISQKPITTEKTQKPTMKSPKKSKNPSNPPKNTQKLSNIYSFNICPISSSNNTQNKRAKSKLFHIPISH</sequence>
<evidence type="ECO:0000256" key="1">
    <source>
        <dbReference type="SAM" id="MobiDB-lite"/>
    </source>
</evidence>
<feature type="region of interest" description="Disordered" evidence="1">
    <location>
        <begin position="469"/>
        <end position="506"/>
    </location>
</feature>
<evidence type="ECO:0000313" key="3">
    <source>
        <dbReference type="Proteomes" id="UP001295684"/>
    </source>
</evidence>
<feature type="compositionally biased region" description="Polar residues" evidence="1">
    <location>
        <begin position="469"/>
        <end position="481"/>
    </location>
</feature>
<proteinExistence type="predicted"/>
<feature type="compositionally biased region" description="Basic residues" evidence="1">
    <location>
        <begin position="87"/>
        <end position="96"/>
    </location>
</feature>